<keyword evidence="3" id="KW-1185">Reference proteome</keyword>
<reference evidence="3" key="1">
    <citation type="journal article" date="2019" name="Nat. Commun.">
        <title>Expansion of phycobilisome linker gene families in mesophilic red algae.</title>
        <authorList>
            <person name="Lee J."/>
            <person name="Kim D."/>
            <person name="Bhattacharya D."/>
            <person name="Yoon H.S."/>
        </authorList>
    </citation>
    <scope>NUCLEOTIDE SEQUENCE [LARGE SCALE GENOMIC DNA]</scope>
    <source>
        <strain evidence="3">CCMP 1328</strain>
    </source>
</reference>
<dbReference type="InterPro" id="IPR036322">
    <property type="entry name" value="WD40_repeat_dom_sf"/>
</dbReference>
<dbReference type="GO" id="GO:0080008">
    <property type="term" value="C:Cul4-RING E3 ubiquitin ligase complex"/>
    <property type="evidence" value="ECO:0007669"/>
    <property type="project" value="TreeGrafter"/>
</dbReference>
<dbReference type="PANTHER" id="PTHR22874">
    <property type="entry name" value="ACTIVATING MOLECULE IN BECN1-REGULATED AUTOPHAGY PROTEIN 1"/>
    <property type="match status" value="1"/>
</dbReference>
<dbReference type="InterPro" id="IPR015943">
    <property type="entry name" value="WD40/YVTN_repeat-like_dom_sf"/>
</dbReference>
<dbReference type="GO" id="GO:1990756">
    <property type="term" value="F:ubiquitin-like ligase-substrate adaptor activity"/>
    <property type="evidence" value="ECO:0007669"/>
    <property type="project" value="TreeGrafter"/>
</dbReference>
<dbReference type="Pfam" id="PF00400">
    <property type="entry name" value="WD40"/>
    <property type="match status" value="2"/>
</dbReference>
<dbReference type="PANTHER" id="PTHR22874:SF1">
    <property type="entry name" value="ACTIVATING MOLECULE IN BECN1-REGULATED AUTOPHAGY PROTEIN 1"/>
    <property type="match status" value="1"/>
</dbReference>
<gene>
    <name evidence="2" type="ORF">FVE85_9201</name>
</gene>
<name>A0A5J4YNA1_PORPP</name>
<feature type="region of interest" description="Disordered" evidence="1">
    <location>
        <begin position="74"/>
        <end position="127"/>
    </location>
</feature>
<dbReference type="EMBL" id="VRMN01000008">
    <property type="protein sequence ID" value="KAA8492929.1"/>
    <property type="molecule type" value="Genomic_DNA"/>
</dbReference>
<dbReference type="SUPFAM" id="SSF50978">
    <property type="entry name" value="WD40 repeat-like"/>
    <property type="match status" value="1"/>
</dbReference>
<dbReference type="OMA" id="CVIPHGE"/>
<dbReference type="GO" id="GO:0000045">
    <property type="term" value="P:autophagosome assembly"/>
    <property type="evidence" value="ECO:0007669"/>
    <property type="project" value="TreeGrafter"/>
</dbReference>
<dbReference type="SMART" id="SM00320">
    <property type="entry name" value="WD40"/>
    <property type="match status" value="3"/>
</dbReference>
<evidence type="ECO:0000256" key="1">
    <source>
        <dbReference type="SAM" id="MobiDB-lite"/>
    </source>
</evidence>
<proteinExistence type="predicted"/>
<evidence type="ECO:0000313" key="2">
    <source>
        <dbReference type="EMBL" id="KAA8492929.1"/>
    </source>
</evidence>
<comment type="caution">
    <text evidence="2">The sequence shown here is derived from an EMBL/GenBank/DDBJ whole genome shotgun (WGS) entry which is preliminary data.</text>
</comment>
<organism evidence="2 3">
    <name type="scientific">Porphyridium purpureum</name>
    <name type="common">Red alga</name>
    <name type="synonym">Porphyridium cruentum</name>
    <dbReference type="NCBI Taxonomy" id="35688"/>
    <lineage>
        <taxon>Eukaryota</taxon>
        <taxon>Rhodophyta</taxon>
        <taxon>Bangiophyceae</taxon>
        <taxon>Porphyridiales</taxon>
        <taxon>Porphyridiaceae</taxon>
        <taxon>Porphyridium</taxon>
    </lineage>
</organism>
<protein>
    <submittedName>
        <fullName evidence="2">Activating molecule in BECN1-regulated autophagy protein 1</fullName>
    </submittedName>
</protein>
<dbReference type="Proteomes" id="UP000324585">
    <property type="component" value="Unassembled WGS sequence"/>
</dbReference>
<dbReference type="GO" id="GO:0000423">
    <property type="term" value="P:mitophagy"/>
    <property type="evidence" value="ECO:0007669"/>
    <property type="project" value="TreeGrafter"/>
</dbReference>
<evidence type="ECO:0000313" key="3">
    <source>
        <dbReference type="Proteomes" id="UP000324585"/>
    </source>
</evidence>
<dbReference type="OrthoDB" id="6363363at2759"/>
<dbReference type="InterPro" id="IPR052596">
    <property type="entry name" value="AMBRA1_autophagy"/>
</dbReference>
<accession>A0A5J4YNA1</accession>
<sequence>MLVSHRTEISRRSRCRCQQIAQHNRCCLANRQVRRGRWALRHLKPSVVTRPMRMESDDDDSLMRAISDAQVPSECGSEWNGSVDEHDEQPLDSDVYTFSEGGLEDDDVNSGAGNDGRTAADNSQVRPERREFMNQRLSEPSALRYALGKSRKVSCGTEKVLKRLRHRELHGPLSRIQRTGICQTVEHSALQELDLGEYVDLKASRGAVRSTISIDFAHDARFFASTHGDHTVKIFTMPDAKLEASLHWHQRTPWAVKFHPHNSDLLASGCLGNEVCIWSTSQRKCVRSFMLAPTQGQTQRASICSLSFHPDGGTLAIASGMNVYMWVDYMEPSSVPQLVHQGNADVRVVAFHPHGRLVAVGEKNLASSPTEQFTLRLDVRLFVPGPAPRLGEVQLTVPRAVAYNDAGLHFSPDGKLLAACVPCDPAEHNGTFQLSVFVVNADSLQPGGIGRGQVPHYQIGLCLYSLLLDAGHASALTNIRFSSSSVHVLAGFSFRHPNPILRWHNEHLDDAPALRSQLDVVKIFCLRKQLSMIRSLKADMDMNGVADEINVALFNLAHAGTSSGVLIYGTQTGRMRIFRSIRPSPSLANVPEQVG</sequence>
<dbReference type="Gene3D" id="2.130.10.10">
    <property type="entry name" value="YVTN repeat-like/Quinoprotein amine dehydrogenase"/>
    <property type="match status" value="1"/>
</dbReference>
<dbReference type="InterPro" id="IPR001680">
    <property type="entry name" value="WD40_rpt"/>
</dbReference>
<dbReference type="AlphaFoldDB" id="A0A5J4YNA1"/>